<reference evidence="5" key="1">
    <citation type="submission" date="2018-05" db="EMBL/GenBank/DDBJ databases">
        <authorList>
            <person name="Lanie J.A."/>
            <person name="Ng W.-L."/>
            <person name="Kazmierczak K.M."/>
            <person name="Andrzejewski T.M."/>
            <person name="Davidsen T.M."/>
            <person name="Wayne K.J."/>
            <person name="Tettelin H."/>
            <person name="Glass J.I."/>
            <person name="Rusch D."/>
            <person name="Podicherti R."/>
            <person name="Tsui H.-C.T."/>
            <person name="Winkler M.E."/>
        </authorList>
    </citation>
    <scope>NUCLEOTIDE SEQUENCE</scope>
</reference>
<dbReference type="InterPro" id="IPR036291">
    <property type="entry name" value="NAD(P)-bd_dom_sf"/>
</dbReference>
<evidence type="ECO:0000256" key="2">
    <source>
        <dbReference type="ARBA" id="ARBA00023002"/>
    </source>
</evidence>
<protein>
    <recommendedName>
        <fullName evidence="4">NAD-dependent epimerase/dehydratase domain-containing protein</fullName>
    </recommendedName>
</protein>
<gene>
    <name evidence="5" type="ORF">METZ01_LOCUS152663</name>
</gene>
<evidence type="ECO:0000256" key="1">
    <source>
        <dbReference type="ARBA" id="ARBA00007637"/>
    </source>
</evidence>
<dbReference type="AlphaFoldDB" id="A0A382AEH6"/>
<name>A0A382AEH6_9ZZZZ</name>
<comment type="similarity">
    <text evidence="1">Belongs to the NAD(P)-dependent epimerase/dehydratase family.</text>
</comment>
<proteinExistence type="inferred from homology"/>
<feature type="domain" description="NAD-dependent epimerase/dehydratase" evidence="4">
    <location>
        <begin position="3"/>
        <end position="199"/>
    </location>
</feature>
<dbReference type="PANTHER" id="PTHR43103">
    <property type="entry name" value="NUCLEOSIDE-DIPHOSPHATE-SUGAR EPIMERASE"/>
    <property type="match status" value="1"/>
</dbReference>
<dbReference type="GO" id="GO:0016491">
    <property type="term" value="F:oxidoreductase activity"/>
    <property type="evidence" value="ECO:0007669"/>
    <property type="project" value="UniProtKB-KW"/>
</dbReference>
<dbReference type="InterPro" id="IPR001509">
    <property type="entry name" value="Epimerase_deHydtase"/>
</dbReference>
<accession>A0A382AEH6</accession>
<evidence type="ECO:0000259" key="4">
    <source>
        <dbReference type="Pfam" id="PF01370"/>
    </source>
</evidence>
<dbReference type="Gene3D" id="3.40.50.720">
    <property type="entry name" value="NAD(P)-binding Rossmann-like Domain"/>
    <property type="match status" value="1"/>
</dbReference>
<keyword evidence="3" id="KW-0520">NAD</keyword>
<dbReference type="Pfam" id="PF01370">
    <property type="entry name" value="Epimerase"/>
    <property type="match status" value="1"/>
</dbReference>
<keyword evidence="2" id="KW-0560">Oxidoreductase</keyword>
<dbReference type="PANTHER" id="PTHR43103:SF5">
    <property type="entry name" value="4-EPIMERASE, PUTATIVE (AFU_ORTHOLOGUE AFUA_7G00360)-RELATED"/>
    <property type="match status" value="1"/>
</dbReference>
<evidence type="ECO:0000256" key="3">
    <source>
        <dbReference type="ARBA" id="ARBA00023027"/>
    </source>
</evidence>
<dbReference type="EMBL" id="UINC01025011">
    <property type="protein sequence ID" value="SVA99809.1"/>
    <property type="molecule type" value="Genomic_DNA"/>
</dbReference>
<evidence type="ECO:0000313" key="5">
    <source>
        <dbReference type="EMBL" id="SVA99809.1"/>
    </source>
</evidence>
<organism evidence="5">
    <name type="scientific">marine metagenome</name>
    <dbReference type="NCBI Taxonomy" id="408172"/>
    <lineage>
        <taxon>unclassified sequences</taxon>
        <taxon>metagenomes</taxon>
        <taxon>ecological metagenomes</taxon>
    </lineage>
</organism>
<dbReference type="SUPFAM" id="SSF51735">
    <property type="entry name" value="NAD(P)-binding Rossmann-fold domains"/>
    <property type="match status" value="1"/>
</dbReference>
<sequence>MKVLVTGSSGLIGSTVINKLSNQFNFSGLDVHKSDRAPDVPTVIADGADYKSMSKAFVGLDAVVHLAANAPVETPWADVLKNNVSTTHNVYEASRANSVKRVIFASSNHAVGNFEMDEPYSRIRVGDYEGLTPGKFKQIDHSVSIRPDSDYGVSKVFGEATGRYYHEHFGLEVACLRIGTVNPQNTPKGSVRSMATWLSHRDLTNLIRQCLTQPLKYEIFYGVSDNTWRFWDTDHAKKTIGYAPIDNAEDYR</sequence>